<keyword evidence="3" id="KW-1185">Reference proteome</keyword>
<reference evidence="3" key="1">
    <citation type="journal article" date="2017" name="Cell">
        <title>Insights into land plant evolution garnered from the Marchantia polymorpha genome.</title>
        <authorList>
            <person name="Bowman J.L."/>
            <person name="Kohchi T."/>
            <person name="Yamato K.T."/>
            <person name="Jenkins J."/>
            <person name="Shu S."/>
            <person name="Ishizaki K."/>
            <person name="Yamaoka S."/>
            <person name="Nishihama R."/>
            <person name="Nakamura Y."/>
            <person name="Berger F."/>
            <person name="Adam C."/>
            <person name="Aki S.S."/>
            <person name="Althoff F."/>
            <person name="Araki T."/>
            <person name="Arteaga-Vazquez M.A."/>
            <person name="Balasubrmanian S."/>
            <person name="Barry K."/>
            <person name="Bauer D."/>
            <person name="Boehm C.R."/>
            <person name="Briginshaw L."/>
            <person name="Caballero-Perez J."/>
            <person name="Catarino B."/>
            <person name="Chen F."/>
            <person name="Chiyoda S."/>
            <person name="Chovatia M."/>
            <person name="Davies K.M."/>
            <person name="Delmans M."/>
            <person name="Demura T."/>
            <person name="Dierschke T."/>
            <person name="Dolan L."/>
            <person name="Dorantes-Acosta A.E."/>
            <person name="Eklund D.M."/>
            <person name="Florent S.N."/>
            <person name="Flores-Sandoval E."/>
            <person name="Fujiyama A."/>
            <person name="Fukuzawa H."/>
            <person name="Galik B."/>
            <person name="Grimanelli D."/>
            <person name="Grimwood J."/>
            <person name="Grossniklaus U."/>
            <person name="Hamada T."/>
            <person name="Haseloff J."/>
            <person name="Hetherington A.J."/>
            <person name="Higo A."/>
            <person name="Hirakawa Y."/>
            <person name="Hundley H.N."/>
            <person name="Ikeda Y."/>
            <person name="Inoue K."/>
            <person name="Inoue S.I."/>
            <person name="Ishida S."/>
            <person name="Jia Q."/>
            <person name="Kakita M."/>
            <person name="Kanazawa T."/>
            <person name="Kawai Y."/>
            <person name="Kawashima T."/>
            <person name="Kennedy M."/>
            <person name="Kinose K."/>
            <person name="Kinoshita T."/>
            <person name="Kohara Y."/>
            <person name="Koide E."/>
            <person name="Komatsu K."/>
            <person name="Kopischke S."/>
            <person name="Kubo M."/>
            <person name="Kyozuka J."/>
            <person name="Lagercrantz U."/>
            <person name="Lin S.S."/>
            <person name="Lindquist E."/>
            <person name="Lipzen A.M."/>
            <person name="Lu C.W."/>
            <person name="De Luna E."/>
            <person name="Martienssen R.A."/>
            <person name="Minamino N."/>
            <person name="Mizutani M."/>
            <person name="Mizutani M."/>
            <person name="Mochizuki N."/>
            <person name="Monte I."/>
            <person name="Mosher R."/>
            <person name="Nagasaki H."/>
            <person name="Nakagami H."/>
            <person name="Naramoto S."/>
            <person name="Nishitani K."/>
            <person name="Ohtani M."/>
            <person name="Okamoto T."/>
            <person name="Okumura M."/>
            <person name="Phillips J."/>
            <person name="Pollak B."/>
            <person name="Reinders A."/>
            <person name="Rovekamp M."/>
            <person name="Sano R."/>
            <person name="Sawa S."/>
            <person name="Schmid M.W."/>
            <person name="Shirakawa M."/>
            <person name="Solano R."/>
            <person name="Spunde A."/>
            <person name="Suetsugu N."/>
            <person name="Sugano S."/>
            <person name="Sugiyama A."/>
            <person name="Sun R."/>
            <person name="Suzuki Y."/>
            <person name="Takenaka M."/>
            <person name="Takezawa D."/>
            <person name="Tomogane H."/>
            <person name="Tsuzuki M."/>
            <person name="Ueda T."/>
            <person name="Umeda M."/>
            <person name="Ward J.M."/>
            <person name="Watanabe Y."/>
            <person name="Yazaki K."/>
            <person name="Yokoyama R."/>
            <person name="Yoshitake Y."/>
            <person name="Yotsui I."/>
            <person name="Zachgo S."/>
            <person name="Schmutz J."/>
        </authorList>
    </citation>
    <scope>NUCLEOTIDE SEQUENCE [LARGE SCALE GENOMIC DNA]</scope>
    <source>
        <strain evidence="3">Tak-1</strain>
    </source>
</reference>
<accession>A0A2R6X5Z2</accession>
<sequence length="103" mass="11598">MERSLGASDISCCRRIGDLSFHLRKHSFLEPDEIQQGRREQTLLKLQIFVVEIEEGWLPQAYCDVVAAMEKMDSGLSAGSRSFPRKEGAKVHESDVVSCTIQD</sequence>
<dbReference type="AlphaFoldDB" id="A0A2R6X5Z2"/>
<evidence type="ECO:0000313" key="2">
    <source>
        <dbReference type="EMBL" id="PTQ41499.1"/>
    </source>
</evidence>
<gene>
    <name evidence="1" type="ORF">MARPO_0034s0080</name>
    <name evidence="2" type="ORF">MARPO_0034s0084</name>
</gene>
<dbReference type="EMBL" id="KZ772706">
    <property type="protein sequence ID" value="PTQ41495.1"/>
    <property type="molecule type" value="Genomic_DNA"/>
</dbReference>
<dbReference type="EMBL" id="KZ772706">
    <property type="protein sequence ID" value="PTQ41499.1"/>
    <property type="molecule type" value="Genomic_DNA"/>
</dbReference>
<name>A0A2R6X5Z2_MARPO</name>
<reference evidence="2" key="2">
    <citation type="submission" date="2017-12" db="EMBL/GenBank/DDBJ databases">
        <title>WGS assembly of Marchantia polymorpha.</title>
        <authorList>
            <person name="Bowman J.L."/>
            <person name="Kohchi T."/>
            <person name="Yamato K.T."/>
            <person name="Jenkins J."/>
            <person name="Shu S."/>
            <person name="Ishizaki K."/>
            <person name="Yamaoka S."/>
            <person name="Nishihama R."/>
            <person name="Nakamura Y."/>
            <person name="Berger F."/>
            <person name="Adam C."/>
            <person name="Aki S.S."/>
            <person name="Althoff F."/>
            <person name="Araki T."/>
            <person name="Arteaga-Vazquez M.A."/>
            <person name="Balasubrmanian S."/>
            <person name="Bauer D."/>
            <person name="Boehm C.R."/>
            <person name="Briginshaw L."/>
            <person name="Caballero-Perez J."/>
            <person name="Catarino B."/>
            <person name="Chen F."/>
            <person name="Chiyoda S."/>
            <person name="Chovatia M."/>
            <person name="Davies K.M."/>
            <person name="Delmans M."/>
            <person name="Demura T."/>
            <person name="Dierschke T."/>
            <person name="Dolan L."/>
            <person name="Dorantes-Acosta A.E."/>
            <person name="Eklund D.M."/>
            <person name="Florent S.N."/>
            <person name="Flores-Sandoval E."/>
            <person name="Fujiyama A."/>
            <person name="Fukuzawa H."/>
            <person name="Galik B."/>
            <person name="Grimanelli D."/>
            <person name="Grimwood J."/>
            <person name="Grossniklaus U."/>
            <person name="Hamada T."/>
            <person name="Haseloff J."/>
            <person name="Hetherington A.J."/>
            <person name="Higo A."/>
            <person name="Hirakawa Y."/>
            <person name="Hundley H.N."/>
            <person name="Ikeda Y."/>
            <person name="Inoue K."/>
            <person name="Inoue S."/>
            <person name="Ishida S."/>
            <person name="Jia Q."/>
            <person name="Kakita M."/>
            <person name="Kanazawa T."/>
            <person name="Kawai Y."/>
            <person name="Kawashima T."/>
            <person name="Kennedy M."/>
            <person name="Kinose K."/>
            <person name="Kinoshita T."/>
            <person name="Kohara Y."/>
            <person name="Koide E."/>
            <person name="Komatsu K."/>
            <person name="Kopischke S."/>
            <person name="Kubo M."/>
            <person name="Kyozuka J."/>
            <person name="Lagercrantz U."/>
            <person name="Lin S.S."/>
            <person name="Lindquist E."/>
            <person name="Lipzen A.M."/>
            <person name="Lu C."/>
            <person name="Luna E.D."/>
            <person name="Martienssen R.A."/>
            <person name="Minamino N."/>
            <person name="Mizutani M."/>
            <person name="Mizutani M."/>
            <person name="Mochizuki N."/>
            <person name="Monte I."/>
            <person name="Mosher R."/>
            <person name="Nagasaki H."/>
            <person name="Nakagami H."/>
            <person name="Naramoto S."/>
            <person name="Nishitani K."/>
            <person name="Ohtani M."/>
            <person name="Okamoto T."/>
            <person name="Okumura M."/>
            <person name="Phillips J."/>
            <person name="Pollak B."/>
            <person name="Reinders A."/>
            <person name="Roevekamp M."/>
            <person name="Sano R."/>
            <person name="Sawa S."/>
            <person name="Schmid M.W."/>
            <person name="Shirakawa M."/>
            <person name="Solano R."/>
            <person name="Spunde A."/>
            <person name="Suetsugu N."/>
            <person name="Sugano S."/>
            <person name="Sugiyama A."/>
            <person name="Sun R."/>
            <person name="Suzuki Y."/>
            <person name="Takenaka M."/>
            <person name="Takezawa D."/>
            <person name="Tomogane H."/>
            <person name="Tsuzuki M."/>
            <person name="Ueda T."/>
            <person name="Umeda M."/>
            <person name="Ward J.M."/>
            <person name="Watanabe Y."/>
            <person name="Yazaki K."/>
            <person name="Yokoyama R."/>
            <person name="Yoshitake Y."/>
            <person name="Yotsui I."/>
            <person name="Zachgo S."/>
            <person name="Schmutz J."/>
        </authorList>
    </citation>
    <scope>NUCLEOTIDE SEQUENCE [LARGE SCALE GENOMIC DNA]</scope>
    <source>
        <strain evidence="2">Tak-1</strain>
    </source>
</reference>
<dbReference type="Proteomes" id="UP000244005">
    <property type="component" value="Unassembled WGS sequence"/>
</dbReference>
<organism evidence="2 3">
    <name type="scientific">Marchantia polymorpha</name>
    <name type="common">Common liverwort</name>
    <name type="synonym">Marchantia aquatica</name>
    <dbReference type="NCBI Taxonomy" id="3197"/>
    <lineage>
        <taxon>Eukaryota</taxon>
        <taxon>Viridiplantae</taxon>
        <taxon>Streptophyta</taxon>
        <taxon>Embryophyta</taxon>
        <taxon>Marchantiophyta</taxon>
        <taxon>Marchantiopsida</taxon>
        <taxon>Marchantiidae</taxon>
        <taxon>Marchantiales</taxon>
        <taxon>Marchantiaceae</taxon>
        <taxon>Marchantia</taxon>
    </lineage>
</organism>
<protein>
    <submittedName>
        <fullName evidence="2">Uncharacterized protein</fullName>
    </submittedName>
</protein>
<proteinExistence type="predicted"/>
<evidence type="ECO:0000313" key="1">
    <source>
        <dbReference type="EMBL" id="PTQ41495.1"/>
    </source>
</evidence>
<evidence type="ECO:0000313" key="3">
    <source>
        <dbReference type="Proteomes" id="UP000244005"/>
    </source>
</evidence>